<comment type="caution">
    <text evidence="2">The sequence shown here is derived from an EMBL/GenBank/DDBJ whole genome shotgun (WGS) entry which is preliminary data.</text>
</comment>
<keyword evidence="3" id="KW-1185">Reference proteome</keyword>
<reference evidence="2 3" key="1">
    <citation type="journal article" date="2022" name="Nat. Genet.">
        <title>Improved pea reference genome and pan-genome highlight genomic features and evolutionary characteristics.</title>
        <authorList>
            <person name="Yang T."/>
            <person name="Liu R."/>
            <person name="Luo Y."/>
            <person name="Hu S."/>
            <person name="Wang D."/>
            <person name="Wang C."/>
            <person name="Pandey M.K."/>
            <person name="Ge S."/>
            <person name="Xu Q."/>
            <person name="Li N."/>
            <person name="Li G."/>
            <person name="Huang Y."/>
            <person name="Saxena R.K."/>
            <person name="Ji Y."/>
            <person name="Li M."/>
            <person name="Yan X."/>
            <person name="He Y."/>
            <person name="Liu Y."/>
            <person name="Wang X."/>
            <person name="Xiang C."/>
            <person name="Varshney R.K."/>
            <person name="Ding H."/>
            <person name="Gao S."/>
            <person name="Zong X."/>
        </authorList>
    </citation>
    <scope>NUCLEOTIDE SEQUENCE [LARGE SCALE GENOMIC DNA]</scope>
    <source>
        <strain evidence="2 3">cv. Zhongwan 6</strain>
    </source>
</reference>
<accession>A0A9D4YA25</accession>
<dbReference type="Gramene" id="Psat02G0135600-T1">
    <property type="protein sequence ID" value="KAI5434493.1"/>
    <property type="gene ID" value="KIW84_021356"/>
</dbReference>
<keyword evidence="1" id="KW-0812">Transmembrane</keyword>
<dbReference type="AlphaFoldDB" id="A0A9D4YA25"/>
<dbReference type="EMBL" id="JAMSHJ010000002">
    <property type="protein sequence ID" value="KAI5434493.1"/>
    <property type="molecule type" value="Genomic_DNA"/>
</dbReference>
<evidence type="ECO:0008006" key="4">
    <source>
        <dbReference type="Google" id="ProtNLM"/>
    </source>
</evidence>
<evidence type="ECO:0000256" key="1">
    <source>
        <dbReference type="SAM" id="Phobius"/>
    </source>
</evidence>
<keyword evidence="1" id="KW-0472">Membrane</keyword>
<name>A0A9D4YA25_PEA</name>
<keyword evidence="1" id="KW-1133">Transmembrane helix</keyword>
<dbReference type="OrthoDB" id="674685at2759"/>
<feature type="transmembrane region" description="Helical" evidence="1">
    <location>
        <begin position="20"/>
        <end position="43"/>
    </location>
</feature>
<gene>
    <name evidence="2" type="ORF">KIW84_021356</name>
</gene>
<proteinExistence type="predicted"/>
<dbReference type="PANTHER" id="PTHR33237:SF31">
    <property type="entry name" value="F2P16.13 PROTEIN"/>
    <property type="match status" value="1"/>
</dbReference>
<evidence type="ECO:0000313" key="3">
    <source>
        <dbReference type="Proteomes" id="UP001058974"/>
    </source>
</evidence>
<organism evidence="2 3">
    <name type="scientific">Pisum sativum</name>
    <name type="common">Garden pea</name>
    <name type="synonym">Lathyrus oleraceus</name>
    <dbReference type="NCBI Taxonomy" id="3888"/>
    <lineage>
        <taxon>Eukaryota</taxon>
        <taxon>Viridiplantae</taxon>
        <taxon>Streptophyta</taxon>
        <taxon>Embryophyta</taxon>
        <taxon>Tracheophyta</taxon>
        <taxon>Spermatophyta</taxon>
        <taxon>Magnoliopsida</taxon>
        <taxon>eudicotyledons</taxon>
        <taxon>Gunneridae</taxon>
        <taxon>Pentapetalae</taxon>
        <taxon>rosids</taxon>
        <taxon>fabids</taxon>
        <taxon>Fabales</taxon>
        <taxon>Fabaceae</taxon>
        <taxon>Papilionoideae</taxon>
        <taxon>50 kb inversion clade</taxon>
        <taxon>NPAAA clade</taxon>
        <taxon>Hologalegina</taxon>
        <taxon>IRL clade</taxon>
        <taxon>Fabeae</taxon>
        <taxon>Lathyrus</taxon>
    </lineage>
</organism>
<sequence length="128" mass="14963">MPRPLLVSNLHNLLLYSSSMSYTTILFLVLSIFSIFSIITFLCGTKNLKNLYMEEEPTTAFSSNENKMISKIKTKINRRTLSMMKMLYWRKLQAEELEEGNQDDDEEAALWKKNILMGEKCRPIDEEN</sequence>
<protein>
    <recommendedName>
        <fullName evidence="4">Transmembrane protein</fullName>
    </recommendedName>
</protein>
<dbReference type="Proteomes" id="UP001058974">
    <property type="component" value="Chromosome 2"/>
</dbReference>
<evidence type="ECO:0000313" key="2">
    <source>
        <dbReference type="EMBL" id="KAI5434493.1"/>
    </source>
</evidence>
<dbReference type="PANTHER" id="PTHR33237">
    <property type="entry name" value="F2P16.13 PROTEIN-RELATED"/>
    <property type="match status" value="1"/>
</dbReference>